<evidence type="ECO:0000313" key="3">
    <source>
        <dbReference type="EMBL" id="WPZ23907.1"/>
    </source>
</evidence>
<proteinExistence type="predicted"/>
<keyword evidence="4" id="KW-1185">Reference proteome</keyword>
<gene>
    <name evidence="3" type="ORF">T7987_19340</name>
</gene>
<evidence type="ECO:0000313" key="4">
    <source>
        <dbReference type="Proteomes" id="UP001326567"/>
    </source>
</evidence>
<feature type="transmembrane region" description="Helical" evidence="1">
    <location>
        <begin position="159"/>
        <end position="179"/>
    </location>
</feature>
<organism evidence="3 4">
    <name type="scientific">Sulfitobacter faviae</name>
    <dbReference type="NCBI Taxonomy" id="1775881"/>
    <lineage>
        <taxon>Bacteria</taxon>
        <taxon>Pseudomonadati</taxon>
        <taxon>Pseudomonadota</taxon>
        <taxon>Alphaproteobacteria</taxon>
        <taxon>Rhodobacterales</taxon>
        <taxon>Roseobacteraceae</taxon>
        <taxon>Sulfitobacter</taxon>
    </lineage>
</organism>
<dbReference type="SUPFAM" id="SSF54909">
    <property type="entry name" value="Dimeric alpha+beta barrel"/>
    <property type="match status" value="1"/>
</dbReference>
<dbReference type="RefSeq" id="WP_322330064.1">
    <property type="nucleotide sequence ID" value="NZ_CP139730.1"/>
</dbReference>
<keyword evidence="3" id="KW-0503">Monooxygenase</keyword>
<dbReference type="EMBL" id="CP139730">
    <property type="protein sequence ID" value="WPZ23907.1"/>
    <property type="molecule type" value="Genomic_DNA"/>
</dbReference>
<reference evidence="3 4" key="1">
    <citation type="submission" date="2023-11" db="EMBL/GenBank/DDBJ databases">
        <title>From the Deep-Sea to the Surface: Bacterial Genomes Isolated from the Moytirra Hydrothermal Vent Plume.</title>
        <authorList>
            <person name="Major S.R."/>
        </authorList>
    </citation>
    <scope>NUCLEOTIDE SEQUENCE [LARGE SCALE GENOMIC DNA]</scope>
    <source>
        <strain evidence="3 4">OXR-9</strain>
        <plasmid evidence="3 4">unnamed05</plasmid>
    </source>
</reference>
<dbReference type="PANTHER" id="PTHR40057:SF1">
    <property type="entry name" value="SLR1162 PROTEIN"/>
    <property type="match status" value="1"/>
</dbReference>
<feature type="transmembrane region" description="Helical" evidence="1">
    <location>
        <begin position="128"/>
        <end position="147"/>
    </location>
</feature>
<keyword evidence="1" id="KW-1133">Transmembrane helix</keyword>
<name>A0ABZ0V7D7_9RHOB</name>
<sequence>MLRSDVLNDYPGVLLVSLRVAHADAPACAEQLHLLNRKIERVAGFRSIDVIRRDGGLGTDFYILVRFESLEAVERWRASPERHALLDRIESMAISDISRQQVAGASVWFEPISVLPSPAAPPPIWKRWVLSVVAVYPTLVLLVALLTPVTDRLPTPVGLLLVVLILTGLNTAIIVPWLGRRLNGWLHG</sequence>
<accession>A0ABZ0V7D7</accession>
<evidence type="ECO:0000256" key="1">
    <source>
        <dbReference type="SAM" id="Phobius"/>
    </source>
</evidence>
<keyword evidence="1" id="KW-0472">Membrane</keyword>
<dbReference type="Gene3D" id="3.30.70.100">
    <property type="match status" value="1"/>
</dbReference>
<dbReference type="PANTHER" id="PTHR40057">
    <property type="entry name" value="SLR1162 PROTEIN"/>
    <property type="match status" value="1"/>
</dbReference>
<dbReference type="GO" id="GO:0004497">
    <property type="term" value="F:monooxygenase activity"/>
    <property type="evidence" value="ECO:0007669"/>
    <property type="project" value="UniProtKB-KW"/>
</dbReference>
<evidence type="ECO:0000259" key="2">
    <source>
        <dbReference type="Pfam" id="PF03992"/>
    </source>
</evidence>
<geneLocation type="plasmid" evidence="3 4">
    <name>unnamed05</name>
</geneLocation>
<feature type="domain" description="ABM" evidence="2">
    <location>
        <begin position="14"/>
        <end position="84"/>
    </location>
</feature>
<keyword evidence="1" id="KW-0812">Transmembrane</keyword>
<dbReference type="Pfam" id="PF03992">
    <property type="entry name" value="ABM"/>
    <property type="match status" value="1"/>
</dbReference>
<dbReference type="Proteomes" id="UP001326567">
    <property type="component" value="Plasmid unnamed05"/>
</dbReference>
<dbReference type="InterPro" id="IPR011008">
    <property type="entry name" value="Dimeric_a/b-barrel"/>
</dbReference>
<protein>
    <submittedName>
        <fullName evidence="3">Antibiotic biosynthesis monooxygenase</fullName>
    </submittedName>
</protein>
<keyword evidence="3" id="KW-0614">Plasmid</keyword>
<keyword evidence="3" id="KW-0560">Oxidoreductase</keyword>
<dbReference type="InterPro" id="IPR007138">
    <property type="entry name" value="ABM_dom"/>
</dbReference>
<dbReference type="InterPro" id="IPR038762">
    <property type="entry name" value="ABM_predict"/>
</dbReference>